<protein>
    <submittedName>
        <fullName evidence="4">DUF4115 domain-containing protein</fullName>
    </submittedName>
</protein>
<dbReference type="Pfam" id="PF13413">
    <property type="entry name" value="HTH_25"/>
    <property type="match status" value="1"/>
</dbReference>
<dbReference type="KEGG" id="simp:C6571_13930"/>
<evidence type="ECO:0000256" key="1">
    <source>
        <dbReference type="SAM" id="MobiDB-lite"/>
    </source>
</evidence>
<dbReference type="PANTHER" id="PTHR34475:SF1">
    <property type="entry name" value="CYTOSKELETON PROTEIN RODZ"/>
    <property type="match status" value="1"/>
</dbReference>
<organism evidence="4 5">
    <name type="scientific">Simplicispira suum</name>
    <dbReference type="NCBI Taxonomy" id="2109915"/>
    <lineage>
        <taxon>Bacteria</taxon>
        <taxon>Pseudomonadati</taxon>
        <taxon>Pseudomonadota</taxon>
        <taxon>Betaproteobacteria</taxon>
        <taxon>Burkholderiales</taxon>
        <taxon>Comamonadaceae</taxon>
        <taxon>Simplicispira</taxon>
    </lineage>
</organism>
<dbReference type="InterPro" id="IPR025194">
    <property type="entry name" value="RodZ-like_C"/>
</dbReference>
<dbReference type="EMBL" id="CP027669">
    <property type="protein sequence ID" value="AVO42243.1"/>
    <property type="molecule type" value="Genomic_DNA"/>
</dbReference>
<dbReference type="Gene3D" id="1.10.260.40">
    <property type="entry name" value="lambda repressor-like DNA-binding domains"/>
    <property type="match status" value="1"/>
</dbReference>
<keyword evidence="2" id="KW-0812">Transmembrane</keyword>
<feature type="region of interest" description="Disordered" evidence="1">
    <location>
        <begin position="1"/>
        <end position="21"/>
    </location>
</feature>
<dbReference type="RefSeq" id="WP_106447220.1">
    <property type="nucleotide sequence ID" value="NZ_CP027669.1"/>
</dbReference>
<dbReference type="OrthoDB" id="5293433at2"/>
<proteinExistence type="predicted"/>
<dbReference type="InterPro" id="IPR010982">
    <property type="entry name" value="Lambda_DNA-bd_dom_sf"/>
</dbReference>
<accession>A0A2S0N2U4</accession>
<gene>
    <name evidence="4" type="ORF">C6571_13930</name>
</gene>
<dbReference type="GO" id="GO:0003677">
    <property type="term" value="F:DNA binding"/>
    <property type="evidence" value="ECO:0007669"/>
    <property type="project" value="InterPro"/>
</dbReference>
<reference evidence="4 5" key="1">
    <citation type="submission" date="2018-03" db="EMBL/GenBank/DDBJ databases">
        <title>Genome sequencing of Simplicispira sp.</title>
        <authorList>
            <person name="Kim S.-J."/>
            <person name="Heo J."/>
            <person name="Kwon S.-W."/>
        </authorList>
    </citation>
    <scope>NUCLEOTIDE SEQUENCE [LARGE SCALE GENOMIC DNA]</scope>
    <source>
        <strain evidence="4 5">SC1-8</strain>
    </source>
</reference>
<feature type="domain" description="Cytoskeleton protein RodZ-like C-terminal" evidence="3">
    <location>
        <begin position="228"/>
        <end position="299"/>
    </location>
</feature>
<evidence type="ECO:0000259" key="3">
    <source>
        <dbReference type="Pfam" id="PF13464"/>
    </source>
</evidence>
<name>A0A2S0N2U4_9BURK</name>
<dbReference type="Proteomes" id="UP000239326">
    <property type="component" value="Chromosome"/>
</dbReference>
<feature type="transmembrane region" description="Helical" evidence="2">
    <location>
        <begin position="127"/>
        <end position="145"/>
    </location>
</feature>
<evidence type="ECO:0000313" key="5">
    <source>
        <dbReference type="Proteomes" id="UP000239326"/>
    </source>
</evidence>
<dbReference type="InterPro" id="IPR050400">
    <property type="entry name" value="Bact_Cytoskel_RodZ"/>
</dbReference>
<keyword evidence="2" id="KW-1133">Transmembrane helix</keyword>
<evidence type="ECO:0000313" key="4">
    <source>
        <dbReference type="EMBL" id="AVO42243.1"/>
    </source>
</evidence>
<keyword evidence="2" id="KW-0472">Membrane</keyword>
<sequence length="302" mass="31393">MSDREQWGAAVQEPEERPAGSAGALLREARLAAGVHIESIAFSLKVPVSKIEALERDDFEALPDAVFARALASSVCRALKMDSAPVLALLPQGAAQRLPTRQTSVNASFRDGSERSRGVLSRLSKPLVLAVIVLLVGAGVVAWFPSALQWADNPNEISTPAQVPSASGIADTKAPVAAAATVPEALAVPVAPVVRLAASAPAAGGVALPAVAAIEKASEPASRAPRVVFKARGESWIQVKDAQGVLVLERTLKAGESVSINQSGRLAIVVGRADATDVFVMGDKRDIVASARENVARFEVQP</sequence>
<dbReference type="PANTHER" id="PTHR34475">
    <property type="match status" value="1"/>
</dbReference>
<dbReference type="Pfam" id="PF13464">
    <property type="entry name" value="RodZ_C"/>
    <property type="match status" value="1"/>
</dbReference>
<keyword evidence="5" id="KW-1185">Reference proteome</keyword>
<dbReference type="AlphaFoldDB" id="A0A2S0N2U4"/>
<evidence type="ECO:0000256" key="2">
    <source>
        <dbReference type="SAM" id="Phobius"/>
    </source>
</evidence>